<evidence type="ECO:0000259" key="1">
    <source>
        <dbReference type="Pfam" id="PF01890"/>
    </source>
</evidence>
<evidence type="ECO:0000259" key="2">
    <source>
        <dbReference type="Pfam" id="PF11760"/>
    </source>
</evidence>
<comment type="caution">
    <text evidence="4">The sequence shown here is derived from an EMBL/GenBank/DDBJ whole genome shotgun (WGS) entry which is preliminary data.</text>
</comment>
<reference evidence="4 5" key="1">
    <citation type="submission" date="2018-06" db="EMBL/GenBank/DDBJ databases">
        <title>Genome conservation of Clostridium tetani.</title>
        <authorList>
            <person name="Bruggemann H."/>
            <person name="Popoff M.R."/>
        </authorList>
    </citation>
    <scope>NUCLEOTIDE SEQUENCE [LARGE SCALE GENOMIC DNA]</scope>
    <source>
        <strain evidence="4 5">2017.061</strain>
    </source>
</reference>
<dbReference type="Pfam" id="PF11761">
    <property type="entry name" value="CbiG_mid"/>
    <property type="match status" value="1"/>
</dbReference>
<evidence type="ECO:0000313" key="4">
    <source>
        <dbReference type="EMBL" id="RXI46131.1"/>
    </source>
</evidence>
<dbReference type="InterPro" id="IPR036518">
    <property type="entry name" value="CobE/GbiG_C_sf"/>
</dbReference>
<feature type="domain" description="Cobalamin synthesis G N-terminal" evidence="2">
    <location>
        <begin position="43"/>
        <end position="123"/>
    </location>
</feature>
<organism evidence="4 5">
    <name type="scientific">Clostridium tetani</name>
    <dbReference type="NCBI Taxonomy" id="1513"/>
    <lineage>
        <taxon>Bacteria</taxon>
        <taxon>Bacillati</taxon>
        <taxon>Bacillota</taxon>
        <taxon>Clostridia</taxon>
        <taxon>Eubacteriales</taxon>
        <taxon>Clostridiaceae</taxon>
        <taxon>Clostridium</taxon>
    </lineage>
</organism>
<feature type="domain" description="CobE/GbiG C-terminal" evidence="1">
    <location>
        <begin position="213"/>
        <end position="328"/>
    </location>
</feature>
<protein>
    <submittedName>
        <fullName evidence="4">Cobalt-precorrin 5A hydrolase</fullName>
        <ecNumber evidence="4">3.7.1.12</ecNumber>
    </submittedName>
</protein>
<dbReference type="RefSeq" id="WP_129030748.1">
    <property type="nucleotide sequence ID" value="NZ_QMAP01000011.1"/>
</dbReference>
<dbReference type="InterPro" id="IPR021745">
    <property type="entry name" value="CbiG_mid"/>
</dbReference>
<dbReference type="EMBL" id="QMAP01000011">
    <property type="protein sequence ID" value="RXI46131.1"/>
    <property type="molecule type" value="Genomic_DNA"/>
</dbReference>
<evidence type="ECO:0000313" key="5">
    <source>
        <dbReference type="Proteomes" id="UP000290921"/>
    </source>
</evidence>
<dbReference type="GO" id="GO:0043779">
    <property type="term" value="F:cobalt-precorrin-5A acetaldehyde-lyase activity"/>
    <property type="evidence" value="ECO:0007669"/>
    <property type="project" value="UniProtKB-EC"/>
</dbReference>
<name>A0A4Q0VBD7_CLOTA</name>
<dbReference type="InterPro" id="IPR002750">
    <property type="entry name" value="CobE/GbiG_C"/>
</dbReference>
<evidence type="ECO:0000259" key="3">
    <source>
        <dbReference type="Pfam" id="PF11761"/>
    </source>
</evidence>
<dbReference type="Pfam" id="PF11760">
    <property type="entry name" value="CbiG_N"/>
    <property type="match status" value="1"/>
</dbReference>
<feature type="domain" description="Cobalamin biosynthesis central region" evidence="3">
    <location>
        <begin position="128"/>
        <end position="192"/>
    </location>
</feature>
<sequence length="331" mass="36416">MKIAIITITENGDKIASIIKKFLRANVTIFSKNNNRNFIFKDAVRKAFQEFEGVVFITSTGIAVRSIASYIEAKDRDPAVIVIDNSGNFVISLLSGHLGGANEISLKIAEIIKAIPVITTATDNLGVIAPDMIAKENNLVIDSLKDAKEIASLLVKGEKLVFLDEENIIPIPKGYTKDFKDCMGVVYVTNTIDYKLPSELSNLKKLKLIRKNVVLGIGCKKNYPPKYMEDNVITTLKEHNIDKRAVKSIGTVEIKKEEGAIINLSDKLQVPMKIFTIDEIGKVHHEFEGSDFVEKTIGVRSVSEPCVKLQGGKNISGKLKLNGMTLSIGIL</sequence>
<dbReference type="NCBIfam" id="NF004466">
    <property type="entry name" value="PRK05788.1-4"/>
    <property type="match status" value="1"/>
</dbReference>
<dbReference type="PANTHER" id="PTHR37477:SF1">
    <property type="entry name" value="COBALT-PRECORRIN-5A HYDROLASE"/>
    <property type="match status" value="1"/>
</dbReference>
<dbReference type="PANTHER" id="PTHR37477">
    <property type="entry name" value="COBALT-PRECORRIN-5A HYDROLASE"/>
    <property type="match status" value="1"/>
</dbReference>
<dbReference type="Gene3D" id="3.40.50.11220">
    <property type="match status" value="1"/>
</dbReference>
<dbReference type="InterPro" id="IPR052553">
    <property type="entry name" value="CbiG_hydrolase"/>
</dbReference>
<dbReference type="GO" id="GO:0009236">
    <property type="term" value="P:cobalamin biosynthetic process"/>
    <property type="evidence" value="ECO:0007669"/>
    <property type="project" value="InterPro"/>
</dbReference>
<dbReference type="SUPFAM" id="SSF159664">
    <property type="entry name" value="CobE/GbiG C-terminal domain-like"/>
    <property type="match status" value="1"/>
</dbReference>
<proteinExistence type="predicted"/>
<dbReference type="InterPro" id="IPR021744">
    <property type="entry name" value="CbiG_N"/>
</dbReference>
<dbReference type="Pfam" id="PF01890">
    <property type="entry name" value="CbiG_C"/>
    <property type="match status" value="1"/>
</dbReference>
<keyword evidence="4" id="KW-0378">Hydrolase</keyword>
<dbReference type="SUPFAM" id="SSF159672">
    <property type="entry name" value="CbiG N-terminal domain-like"/>
    <property type="match status" value="1"/>
</dbReference>
<accession>A0A4Q0VBD7</accession>
<dbReference type="AlphaFoldDB" id="A0A4Q0VBD7"/>
<dbReference type="InterPro" id="IPR038029">
    <property type="entry name" value="GbiG_N_sf"/>
</dbReference>
<gene>
    <name evidence="4" type="primary">cbiG</name>
    <name evidence="4" type="ORF">DP130_11240</name>
</gene>
<dbReference type="EC" id="3.7.1.12" evidence="4"/>
<dbReference type="Gene3D" id="3.30.420.180">
    <property type="entry name" value="CobE/GbiG C-terminal domain"/>
    <property type="match status" value="1"/>
</dbReference>
<dbReference type="Proteomes" id="UP000290921">
    <property type="component" value="Unassembled WGS sequence"/>
</dbReference>